<evidence type="ECO:0000313" key="2">
    <source>
        <dbReference type="EMBL" id="MFD2045116.1"/>
    </source>
</evidence>
<name>A0ABW4W264_9BACI</name>
<keyword evidence="1" id="KW-1133">Transmembrane helix</keyword>
<organism evidence="2 3">
    <name type="scientific">Ornithinibacillus salinisoli</name>
    <dbReference type="NCBI Taxonomy" id="1848459"/>
    <lineage>
        <taxon>Bacteria</taxon>
        <taxon>Bacillati</taxon>
        <taxon>Bacillota</taxon>
        <taxon>Bacilli</taxon>
        <taxon>Bacillales</taxon>
        <taxon>Bacillaceae</taxon>
        <taxon>Ornithinibacillus</taxon>
    </lineage>
</organism>
<feature type="transmembrane region" description="Helical" evidence="1">
    <location>
        <begin position="68"/>
        <end position="98"/>
    </location>
</feature>
<feature type="transmembrane region" description="Helical" evidence="1">
    <location>
        <begin position="110"/>
        <end position="127"/>
    </location>
</feature>
<dbReference type="EMBL" id="JBHUHQ010000016">
    <property type="protein sequence ID" value="MFD2045116.1"/>
    <property type="molecule type" value="Genomic_DNA"/>
</dbReference>
<evidence type="ECO:0008006" key="4">
    <source>
        <dbReference type="Google" id="ProtNLM"/>
    </source>
</evidence>
<evidence type="ECO:0000256" key="1">
    <source>
        <dbReference type="SAM" id="Phobius"/>
    </source>
</evidence>
<evidence type="ECO:0000313" key="3">
    <source>
        <dbReference type="Proteomes" id="UP001597383"/>
    </source>
</evidence>
<feature type="transmembrane region" description="Helical" evidence="1">
    <location>
        <begin position="133"/>
        <end position="155"/>
    </location>
</feature>
<comment type="caution">
    <text evidence="2">The sequence shown here is derived from an EMBL/GenBank/DDBJ whole genome shotgun (WGS) entry which is preliminary data.</text>
</comment>
<feature type="transmembrane region" description="Helical" evidence="1">
    <location>
        <begin position="38"/>
        <end position="56"/>
    </location>
</feature>
<sequence>MENKHLLITHAYHFISEAIIIFLLLFPATYHHYEGIPYWVYLAVICCICIPFSLFAKLDWNHAPYIVTIPIIVLLLSIVGFPLHLSVVFAFLLTWRYIAIRSEMHVKRENFYLILTIVLGTGLVVLIKDTQVLMFVFVQLILVVIGNISSHVAVIKKTDQKAFNRSFWYRFLGIIFLVSLSFFLLSDVIRNAFLKGYLLFTSGLTSGLSNILEPLPDVNLYDFVDYGTEEEQISELENPEFKKSISNIPVVAMIYFGLTAIAIGFGAFFILRFFRTRFKFKKETHEDNNIYQKSEEKLVHVKSQKRKYRKKLKRIQHPARKVIYRFEHQAGKFQKGRKPFETIEEWLQRIGFDVNLEVYQKVRYGDIDVSDKEVEQLLVEVTNMEVKFKDLTERH</sequence>
<reference evidence="3" key="1">
    <citation type="journal article" date="2019" name="Int. J. Syst. Evol. Microbiol.">
        <title>The Global Catalogue of Microorganisms (GCM) 10K type strain sequencing project: providing services to taxonomists for standard genome sequencing and annotation.</title>
        <authorList>
            <consortium name="The Broad Institute Genomics Platform"/>
            <consortium name="The Broad Institute Genome Sequencing Center for Infectious Disease"/>
            <person name="Wu L."/>
            <person name="Ma J."/>
        </authorList>
    </citation>
    <scope>NUCLEOTIDE SEQUENCE [LARGE SCALE GENOMIC DNA]</scope>
    <source>
        <strain evidence="3">R28</strain>
    </source>
</reference>
<feature type="transmembrane region" description="Helical" evidence="1">
    <location>
        <begin position="252"/>
        <end position="274"/>
    </location>
</feature>
<feature type="transmembrane region" description="Helical" evidence="1">
    <location>
        <begin position="6"/>
        <end position="26"/>
    </location>
</feature>
<keyword evidence="1" id="KW-0812">Transmembrane</keyword>
<keyword evidence="1" id="KW-0472">Membrane</keyword>
<dbReference type="Proteomes" id="UP001597383">
    <property type="component" value="Unassembled WGS sequence"/>
</dbReference>
<gene>
    <name evidence="2" type="ORF">ACFSJF_12620</name>
</gene>
<proteinExistence type="predicted"/>
<protein>
    <recommendedName>
        <fullName evidence="4">DUF4129 domain-containing protein</fullName>
    </recommendedName>
</protein>
<feature type="transmembrane region" description="Helical" evidence="1">
    <location>
        <begin position="167"/>
        <end position="185"/>
    </location>
</feature>
<keyword evidence="3" id="KW-1185">Reference proteome</keyword>
<dbReference type="RefSeq" id="WP_377557730.1">
    <property type="nucleotide sequence ID" value="NZ_JBHUHQ010000016.1"/>
</dbReference>
<accession>A0ABW4W264</accession>